<dbReference type="SUPFAM" id="SSF51905">
    <property type="entry name" value="FAD/NAD(P)-binding domain"/>
    <property type="match status" value="1"/>
</dbReference>
<evidence type="ECO:0000256" key="2">
    <source>
        <dbReference type="ARBA" id="ARBA00022827"/>
    </source>
</evidence>
<reference evidence="5 6" key="1">
    <citation type="journal article" date="2015" name="Genome Announc.">
        <title>Draft Genome Sequences of Marine Isolates of Thalassomonas viridans and Thalassomonas actiniarum.</title>
        <authorList>
            <person name="Olonade I."/>
            <person name="van Zyl L.J."/>
            <person name="Trindade M."/>
        </authorList>
    </citation>
    <scope>NUCLEOTIDE SEQUENCE [LARGE SCALE GENOMIC DNA]</scope>
    <source>
        <strain evidence="5 6">XOM25</strain>
    </source>
</reference>
<proteinExistence type="predicted"/>
<dbReference type="PANTHER" id="PTHR46972:SF1">
    <property type="entry name" value="FAD DEPENDENT OXIDOREDUCTASE DOMAIN-CONTAINING PROTEIN"/>
    <property type="match status" value="1"/>
</dbReference>
<dbReference type="GO" id="GO:0004497">
    <property type="term" value="F:monooxygenase activity"/>
    <property type="evidence" value="ECO:0007669"/>
    <property type="project" value="UniProtKB-KW"/>
</dbReference>
<dbReference type="Gene3D" id="3.50.50.60">
    <property type="entry name" value="FAD/NAD(P)-binding domain"/>
    <property type="match status" value="1"/>
</dbReference>
<accession>A0AAF0C9R6</accession>
<keyword evidence="4" id="KW-0503">Monooxygenase</keyword>
<dbReference type="Proteomes" id="UP000032352">
    <property type="component" value="Chromosome"/>
</dbReference>
<gene>
    <name evidence="5" type="ORF">SG34_003855</name>
</gene>
<name>A0AAF0C9R6_9GAMM</name>
<keyword evidence="1" id="KW-0285">Flavoprotein</keyword>
<reference evidence="5 6" key="2">
    <citation type="journal article" date="2022" name="Mar. Drugs">
        <title>Bioassay-Guided Fractionation Leads to the Detection of Cholic Acid Generated by the Rare Thalassomonas sp.</title>
        <authorList>
            <person name="Pheiffer F."/>
            <person name="Schneider Y.K."/>
            <person name="Hansen E.H."/>
            <person name="Andersen J.H."/>
            <person name="Isaksson J."/>
            <person name="Busche T."/>
            <person name="R C."/>
            <person name="Kalinowski J."/>
            <person name="Zyl L.V."/>
            <person name="Trindade M."/>
        </authorList>
    </citation>
    <scope>NUCLEOTIDE SEQUENCE [LARGE SCALE GENOMIC DNA]</scope>
    <source>
        <strain evidence="5 6">XOM25</strain>
    </source>
</reference>
<protein>
    <recommendedName>
        <fullName evidence="7">FAD-binding domain-containing protein</fullName>
    </recommendedName>
</protein>
<evidence type="ECO:0000256" key="1">
    <source>
        <dbReference type="ARBA" id="ARBA00022630"/>
    </source>
</evidence>
<keyword evidence="3" id="KW-0560">Oxidoreductase</keyword>
<keyword evidence="6" id="KW-1185">Reference proteome</keyword>
<dbReference type="AlphaFoldDB" id="A0AAF0C9R6"/>
<sequence length="378" mass="42319">MKIAIIGASVNGLTCALLLKQCGIKVEVFESGQSLAQTDEMALGALIWPQGVDVLRFVLSREQLLGAGHPVASMDIHNAGGEPFYQVPVSQEECGDDAGEAFVFDRQRLLQILSESLGTGRIRYGMACEKITTVNNRSLVHFGDGCVQAFDLVINADNLHTLTDLFSANDTPTDTGMAVISGMTHFDHAMLSEQNSQMFLCENARLITYCVDRQSNKRYWSVIYQHNGQALWHKGDVVGQLAGVPAPLLEMINSTREGDTRQRVIRSLSNGKAWYRELNLSLGRQLKGELNQLGYGITVALENAFMLTRYLIDCNRQQLPGMLRRYQNKASFNAKVMLAMMDEMTDIFYQGDEYNIYREFKFQGGVSRYHTRQMKNTA</sequence>
<evidence type="ECO:0000256" key="4">
    <source>
        <dbReference type="ARBA" id="ARBA00023033"/>
    </source>
</evidence>
<dbReference type="EMBL" id="CP059733">
    <property type="protein sequence ID" value="WDE06073.1"/>
    <property type="molecule type" value="Genomic_DNA"/>
</dbReference>
<organism evidence="5 6">
    <name type="scientific">Thalassomonas viridans</name>
    <dbReference type="NCBI Taxonomy" id="137584"/>
    <lineage>
        <taxon>Bacteria</taxon>
        <taxon>Pseudomonadati</taxon>
        <taxon>Pseudomonadota</taxon>
        <taxon>Gammaproteobacteria</taxon>
        <taxon>Alteromonadales</taxon>
        <taxon>Colwelliaceae</taxon>
        <taxon>Thalassomonas</taxon>
    </lineage>
</organism>
<evidence type="ECO:0000256" key="3">
    <source>
        <dbReference type="ARBA" id="ARBA00023002"/>
    </source>
</evidence>
<evidence type="ECO:0000313" key="6">
    <source>
        <dbReference type="Proteomes" id="UP000032352"/>
    </source>
</evidence>
<evidence type="ECO:0008006" key="7">
    <source>
        <dbReference type="Google" id="ProtNLM"/>
    </source>
</evidence>
<keyword evidence="2" id="KW-0274">FAD</keyword>
<dbReference type="InterPro" id="IPR036188">
    <property type="entry name" value="FAD/NAD-bd_sf"/>
</dbReference>
<evidence type="ECO:0000313" key="5">
    <source>
        <dbReference type="EMBL" id="WDE06073.1"/>
    </source>
</evidence>
<dbReference type="RefSeq" id="WP_044837710.1">
    <property type="nucleotide sequence ID" value="NZ_CP059733.1"/>
</dbReference>
<dbReference type="PANTHER" id="PTHR46972">
    <property type="entry name" value="MONOOXYGENASE ASQM-RELATED"/>
    <property type="match status" value="1"/>
</dbReference>
<dbReference type="KEGG" id="tvd:SG34_003855"/>